<dbReference type="GO" id="GO:0042597">
    <property type="term" value="C:periplasmic space"/>
    <property type="evidence" value="ECO:0007669"/>
    <property type="project" value="InterPro"/>
</dbReference>
<dbReference type="InterPro" id="IPR014755">
    <property type="entry name" value="Cu-Rt/internalin_Ig-like"/>
</dbReference>
<gene>
    <name evidence="13" type="ORF">Prubr_11990</name>
</gene>
<feature type="transmembrane region" description="Helical" evidence="9">
    <location>
        <begin position="214"/>
        <end position="238"/>
    </location>
</feature>
<dbReference type="GO" id="GO:0005507">
    <property type="term" value="F:copper ion binding"/>
    <property type="evidence" value="ECO:0007669"/>
    <property type="project" value="InterPro"/>
</dbReference>
<evidence type="ECO:0000313" key="13">
    <source>
        <dbReference type="EMBL" id="BCJ64178.1"/>
    </source>
</evidence>
<feature type="transmembrane region" description="Helical" evidence="9">
    <location>
        <begin position="352"/>
        <end position="374"/>
    </location>
</feature>
<evidence type="ECO:0000256" key="8">
    <source>
        <dbReference type="ARBA" id="ARBA00023136"/>
    </source>
</evidence>
<feature type="domain" description="CopC" evidence="11">
    <location>
        <begin position="19"/>
        <end position="112"/>
    </location>
</feature>
<accession>A0A810MXV3</accession>
<dbReference type="InterPro" id="IPR008457">
    <property type="entry name" value="Cu-R_CopD_dom"/>
</dbReference>
<dbReference type="InterPro" id="IPR014756">
    <property type="entry name" value="Ig_E-set"/>
</dbReference>
<dbReference type="KEGG" id="pry:Prubr_11990"/>
<reference evidence="13" key="1">
    <citation type="submission" date="2020-08" db="EMBL/GenBank/DDBJ databases">
        <title>Whole genome shotgun sequence of Polymorphospora rubra NBRC 101157.</title>
        <authorList>
            <person name="Komaki H."/>
            <person name="Tamura T."/>
        </authorList>
    </citation>
    <scope>NUCLEOTIDE SEQUENCE</scope>
    <source>
        <strain evidence="13">NBRC 101157</strain>
    </source>
</reference>
<keyword evidence="3 9" id="KW-0812">Transmembrane</keyword>
<feature type="chain" id="PRO_5032689489" evidence="10">
    <location>
        <begin position="21"/>
        <end position="535"/>
    </location>
</feature>
<evidence type="ECO:0000256" key="6">
    <source>
        <dbReference type="ARBA" id="ARBA00022989"/>
    </source>
</evidence>
<dbReference type="PANTHER" id="PTHR34820:SF4">
    <property type="entry name" value="INNER MEMBRANE PROTEIN YEBZ"/>
    <property type="match status" value="1"/>
</dbReference>
<name>A0A810MXV3_9ACTN</name>
<feature type="transmembrane region" description="Helical" evidence="9">
    <location>
        <begin position="316"/>
        <end position="340"/>
    </location>
</feature>
<dbReference type="GO" id="GO:0005886">
    <property type="term" value="C:plasma membrane"/>
    <property type="evidence" value="ECO:0007669"/>
    <property type="project" value="UniProtKB-SubCell"/>
</dbReference>
<feature type="transmembrane region" description="Helical" evidence="9">
    <location>
        <begin position="250"/>
        <end position="277"/>
    </location>
</feature>
<proteinExistence type="predicted"/>
<keyword evidence="7" id="KW-0186">Copper</keyword>
<dbReference type="Pfam" id="PF04234">
    <property type="entry name" value="CopC"/>
    <property type="match status" value="1"/>
</dbReference>
<evidence type="ECO:0000256" key="2">
    <source>
        <dbReference type="ARBA" id="ARBA00022475"/>
    </source>
</evidence>
<evidence type="ECO:0000256" key="9">
    <source>
        <dbReference type="SAM" id="Phobius"/>
    </source>
</evidence>
<keyword evidence="4" id="KW-0479">Metal-binding</keyword>
<keyword evidence="14" id="KW-1185">Reference proteome</keyword>
<sequence>MLVAALATLLVPATPAYAHAVLSSTSPVADTVVPTAPAEVVLTFSESVRKVTDKIRVIGPDGNRVDRGEPTFNGSVVTIPVDQGGPRGTYLVSYRVISADSHPVSGAFTYSVGNPSEPPTDDGSDRADPVVAAAIPVAKYLGYTGLLLVVGPVLVLMLLWPQRLSRTGPARLVWTGAGLITVSTLAAIWLQVPYTNGGGIFEGSGAALGDVLGSLYGTVHLVRLGILLAAAFLLWPLLHGDGRATRSDQVLLGILGGAALLTWPLAGHAAAALVPAVSVVVDAVHLAAMAVWLGGLVMLVAFLLRQADDRELAAILPVWSRWATFAVCALLLAGVVQALLEVGTPQALFSTRYGQLIIAKVVLFAVVLAVAAFARKLVRSRTAPEEPGRMRKAVWLELGIAAVILAVSAVLVQTTPARTAVAGGRDGGVEYFTTTATSSIYSLQIQMDPAARGNNTVHMYAYTLDNRPLPVVEWRATIALPDQGVEPIDIALLSLTDNHAFGDIRLPAAGDWQMRVTVRISEIDQDTVTVTVPVT</sequence>
<feature type="transmembrane region" description="Helical" evidence="9">
    <location>
        <begin position="140"/>
        <end position="160"/>
    </location>
</feature>
<dbReference type="GO" id="GO:0006825">
    <property type="term" value="P:copper ion transport"/>
    <property type="evidence" value="ECO:0007669"/>
    <property type="project" value="InterPro"/>
</dbReference>
<keyword evidence="6 9" id="KW-1133">Transmembrane helix</keyword>
<protein>
    <submittedName>
        <fullName evidence="13">Transport integral membrane protein</fullName>
    </submittedName>
</protein>
<evidence type="ECO:0000256" key="4">
    <source>
        <dbReference type="ARBA" id="ARBA00022723"/>
    </source>
</evidence>
<evidence type="ECO:0000256" key="5">
    <source>
        <dbReference type="ARBA" id="ARBA00022729"/>
    </source>
</evidence>
<feature type="transmembrane region" description="Helical" evidence="9">
    <location>
        <begin position="172"/>
        <end position="194"/>
    </location>
</feature>
<keyword evidence="8 9" id="KW-0472">Membrane</keyword>
<dbReference type="Gene3D" id="2.60.40.1220">
    <property type="match status" value="1"/>
</dbReference>
<feature type="signal peptide" evidence="10">
    <location>
        <begin position="1"/>
        <end position="20"/>
    </location>
</feature>
<evidence type="ECO:0000259" key="12">
    <source>
        <dbReference type="Pfam" id="PF05425"/>
    </source>
</evidence>
<keyword evidence="5 10" id="KW-0732">Signal</keyword>
<comment type="subcellular location">
    <subcellularLocation>
        <location evidence="1">Cell membrane</location>
        <topology evidence="1">Multi-pass membrane protein</topology>
    </subcellularLocation>
</comment>
<dbReference type="EMBL" id="AP023359">
    <property type="protein sequence ID" value="BCJ64178.1"/>
    <property type="molecule type" value="Genomic_DNA"/>
</dbReference>
<evidence type="ECO:0000256" key="1">
    <source>
        <dbReference type="ARBA" id="ARBA00004651"/>
    </source>
</evidence>
<dbReference type="Pfam" id="PF05425">
    <property type="entry name" value="CopD"/>
    <property type="match status" value="1"/>
</dbReference>
<feature type="transmembrane region" description="Helical" evidence="9">
    <location>
        <begin position="394"/>
        <end position="412"/>
    </location>
</feature>
<dbReference type="AlphaFoldDB" id="A0A810MXV3"/>
<dbReference type="InterPro" id="IPR007348">
    <property type="entry name" value="CopC_dom"/>
</dbReference>
<evidence type="ECO:0000256" key="3">
    <source>
        <dbReference type="ARBA" id="ARBA00022692"/>
    </source>
</evidence>
<evidence type="ECO:0000256" key="10">
    <source>
        <dbReference type="SAM" id="SignalP"/>
    </source>
</evidence>
<keyword evidence="2" id="KW-1003">Cell membrane</keyword>
<evidence type="ECO:0000259" key="11">
    <source>
        <dbReference type="Pfam" id="PF04234"/>
    </source>
</evidence>
<evidence type="ECO:0000256" key="7">
    <source>
        <dbReference type="ARBA" id="ARBA00023008"/>
    </source>
</evidence>
<evidence type="ECO:0000313" key="14">
    <source>
        <dbReference type="Proteomes" id="UP000680866"/>
    </source>
</evidence>
<dbReference type="Proteomes" id="UP000680866">
    <property type="component" value="Chromosome"/>
</dbReference>
<dbReference type="RefSeq" id="WP_246568356.1">
    <property type="nucleotide sequence ID" value="NZ_AP023359.1"/>
</dbReference>
<dbReference type="PANTHER" id="PTHR34820">
    <property type="entry name" value="INNER MEMBRANE PROTEIN YEBZ"/>
    <property type="match status" value="1"/>
</dbReference>
<feature type="domain" description="Copper resistance protein D" evidence="12">
    <location>
        <begin position="314"/>
        <end position="411"/>
    </location>
</feature>
<dbReference type="GO" id="GO:0046688">
    <property type="term" value="P:response to copper ion"/>
    <property type="evidence" value="ECO:0007669"/>
    <property type="project" value="InterPro"/>
</dbReference>
<organism evidence="13 14">
    <name type="scientific">Polymorphospora rubra</name>
    <dbReference type="NCBI Taxonomy" id="338584"/>
    <lineage>
        <taxon>Bacteria</taxon>
        <taxon>Bacillati</taxon>
        <taxon>Actinomycetota</taxon>
        <taxon>Actinomycetes</taxon>
        <taxon>Micromonosporales</taxon>
        <taxon>Micromonosporaceae</taxon>
        <taxon>Polymorphospora</taxon>
    </lineage>
</organism>
<dbReference type="InterPro" id="IPR032694">
    <property type="entry name" value="CopC/D"/>
</dbReference>
<feature type="transmembrane region" description="Helical" evidence="9">
    <location>
        <begin position="283"/>
        <end position="304"/>
    </location>
</feature>
<dbReference type="SUPFAM" id="SSF81296">
    <property type="entry name" value="E set domains"/>
    <property type="match status" value="1"/>
</dbReference>